<reference evidence="3 4" key="1">
    <citation type="submission" date="2020-08" db="EMBL/GenBank/DDBJ databases">
        <title>Genomic Encyclopedia of Type Strains, Phase IV (KMG-IV): sequencing the most valuable type-strain genomes for metagenomic binning, comparative biology and taxonomic classification.</title>
        <authorList>
            <person name="Goeker M."/>
        </authorList>
    </citation>
    <scope>NUCLEOTIDE SEQUENCE [LARGE SCALE GENOMIC DNA]</scope>
    <source>
        <strain evidence="3 4">DSM 102189</strain>
    </source>
</reference>
<dbReference type="AlphaFoldDB" id="A0A841L1L7"/>
<keyword evidence="2 3" id="KW-0808">Transferase</keyword>
<dbReference type="PANTHER" id="PTHR43542:SF1">
    <property type="entry name" value="METHYLTRANSFERASE"/>
    <property type="match status" value="1"/>
</dbReference>
<gene>
    <name evidence="3" type="ORF">FHS79_000877</name>
</gene>
<keyword evidence="1 3" id="KW-0489">Methyltransferase</keyword>
<sequence length="181" mass="18898">MRIIAGQWRGRALAAPPGKATRPTADRVREALFSMLTSRLGSFEGLRVLDGFAGTGALGLEALSRGAAHCTFIESDGAAARVLAANVATLGAGSQARVVSMRVEQVGRADAPADLVLLDPPYALGLAVPALERLAKQGWLGPATLVSVETGKAEALQAEGFERLVDRVRGKARLHLLRPGP</sequence>
<dbReference type="Proteomes" id="UP000538147">
    <property type="component" value="Unassembled WGS sequence"/>
</dbReference>
<accession>A0A841L1L7</accession>
<dbReference type="EMBL" id="JACIIV010000005">
    <property type="protein sequence ID" value="MBB6226719.1"/>
    <property type="molecule type" value="Genomic_DNA"/>
</dbReference>
<dbReference type="CDD" id="cd02440">
    <property type="entry name" value="AdoMet_MTases"/>
    <property type="match status" value="1"/>
</dbReference>
<comment type="caution">
    <text evidence="3">The sequence shown here is derived from an EMBL/GenBank/DDBJ whole genome shotgun (WGS) entry which is preliminary data.</text>
</comment>
<name>A0A841L1L7_9SPHN</name>
<dbReference type="NCBIfam" id="TIGR00095">
    <property type="entry name" value="16S rRNA (guanine(966)-N(2))-methyltransferase RsmD"/>
    <property type="match status" value="1"/>
</dbReference>
<dbReference type="RefSeq" id="WP_184195952.1">
    <property type="nucleotide sequence ID" value="NZ_BMOX01000046.1"/>
</dbReference>
<dbReference type="InterPro" id="IPR004398">
    <property type="entry name" value="RNA_MeTrfase_RsmD"/>
</dbReference>
<proteinExistence type="predicted"/>
<dbReference type="SUPFAM" id="SSF53335">
    <property type="entry name" value="S-adenosyl-L-methionine-dependent methyltransferases"/>
    <property type="match status" value="1"/>
</dbReference>
<dbReference type="InterPro" id="IPR029063">
    <property type="entry name" value="SAM-dependent_MTases_sf"/>
</dbReference>
<organism evidence="3 4">
    <name type="scientific">Polymorphobacter multimanifer</name>
    <dbReference type="NCBI Taxonomy" id="1070431"/>
    <lineage>
        <taxon>Bacteria</taxon>
        <taxon>Pseudomonadati</taxon>
        <taxon>Pseudomonadota</taxon>
        <taxon>Alphaproteobacteria</taxon>
        <taxon>Sphingomonadales</taxon>
        <taxon>Sphingosinicellaceae</taxon>
        <taxon>Polymorphobacter</taxon>
    </lineage>
</organism>
<dbReference type="Gene3D" id="3.40.50.150">
    <property type="entry name" value="Vaccinia Virus protein VP39"/>
    <property type="match status" value="1"/>
</dbReference>
<protein>
    <submittedName>
        <fullName evidence="3">16S rRNA (Guanine966-N2)-methyltransferase</fullName>
        <ecNumber evidence="3">2.1.1.171</ecNumber>
    </submittedName>
</protein>
<dbReference type="PANTHER" id="PTHR43542">
    <property type="entry name" value="METHYLTRANSFERASE"/>
    <property type="match status" value="1"/>
</dbReference>
<dbReference type="EC" id="2.1.1.171" evidence="3"/>
<dbReference type="PIRSF" id="PIRSF004553">
    <property type="entry name" value="CHP00095"/>
    <property type="match status" value="1"/>
</dbReference>
<evidence type="ECO:0000313" key="4">
    <source>
        <dbReference type="Proteomes" id="UP000538147"/>
    </source>
</evidence>
<keyword evidence="4" id="KW-1185">Reference proteome</keyword>
<dbReference type="Pfam" id="PF03602">
    <property type="entry name" value="Cons_hypoth95"/>
    <property type="match status" value="1"/>
</dbReference>
<evidence type="ECO:0000256" key="1">
    <source>
        <dbReference type="ARBA" id="ARBA00022603"/>
    </source>
</evidence>
<dbReference type="GO" id="GO:0052913">
    <property type="term" value="F:16S rRNA (guanine(966)-N(2))-methyltransferase activity"/>
    <property type="evidence" value="ECO:0007669"/>
    <property type="project" value="UniProtKB-EC"/>
</dbReference>
<evidence type="ECO:0000313" key="3">
    <source>
        <dbReference type="EMBL" id="MBB6226719.1"/>
    </source>
</evidence>
<evidence type="ECO:0000256" key="2">
    <source>
        <dbReference type="ARBA" id="ARBA00022679"/>
    </source>
</evidence>